<evidence type="ECO:0000313" key="2">
    <source>
        <dbReference type="Proteomes" id="UP001055072"/>
    </source>
</evidence>
<dbReference type="EMBL" id="MU274910">
    <property type="protein sequence ID" value="KAI0089471.1"/>
    <property type="molecule type" value="Genomic_DNA"/>
</dbReference>
<protein>
    <submittedName>
        <fullName evidence="1">Uncharacterized protein</fullName>
    </submittedName>
</protein>
<evidence type="ECO:0000313" key="1">
    <source>
        <dbReference type="EMBL" id="KAI0089471.1"/>
    </source>
</evidence>
<reference evidence="1" key="1">
    <citation type="journal article" date="2021" name="Environ. Microbiol.">
        <title>Gene family expansions and transcriptome signatures uncover fungal adaptations to wood decay.</title>
        <authorList>
            <person name="Hage H."/>
            <person name="Miyauchi S."/>
            <person name="Viragh M."/>
            <person name="Drula E."/>
            <person name="Min B."/>
            <person name="Chaduli D."/>
            <person name="Navarro D."/>
            <person name="Favel A."/>
            <person name="Norest M."/>
            <person name="Lesage-Meessen L."/>
            <person name="Balint B."/>
            <person name="Merenyi Z."/>
            <person name="de Eugenio L."/>
            <person name="Morin E."/>
            <person name="Martinez A.T."/>
            <person name="Baldrian P."/>
            <person name="Stursova M."/>
            <person name="Martinez M.J."/>
            <person name="Novotny C."/>
            <person name="Magnuson J.K."/>
            <person name="Spatafora J.W."/>
            <person name="Maurice S."/>
            <person name="Pangilinan J."/>
            <person name="Andreopoulos W."/>
            <person name="LaButti K."/>
            <person name="Hundley H."/>
            <person name="Na H."/>
            <person name="Kuo A."/>
            <person name="Barry K."/>
            <person name="Lipzen A."/>
            <person name="Henrissat B."/>
            <person name="Riley R."/>
            <person name="Ahrendt S."/>
            <person name="Nagy L.G."/>
            <person name="Grigoriev I.V."/>
            <person name="Martin F."/>
            <person name="Rosso M.N."/>
        </authorList>
    </citation>
    <scope>NUCLEOTIDE SEQUENCE</scope>
    <source>
        <strain evidence="1">CBS 384.51</strain>
    </source>
</reference>
<dbReference type="Proteomes" id="UP001055072">
    <property type="component" value="Unassembled WGS sequence"/>
</dbReference>
<organism evidence="1 2">
    <name type="scientific">Irpex rosettiformis</name>
    <dbReference type="NCBI Taxonomy" id="378272"/>
    <lineage>
        <taxon>Eukaryota</taxon>
        <taxon>Fungi</taxon>
        <taxon>Dikarya</taxon>
        <taxon>Basidiomycota</taxon>
        <taxon>Agaricomycotina</taxon>
        <taxon>Agaricomycetes</taxon>
        <taxon>Polyporales</taxon>
        <taxon>Irpicaceae</taxon>
        <taxon>Irpex</taxon>
    </lineage>
</organism>
<proteinExistence type="predicted"/>
<keyword evidence="2" id="KW-1185">Reference proteome</keyword>
<sequence>MDNTLFLASEATVEGPATRSDVREVNTPISVSRDNIDTLSGWTVVSEAMTRYDEQTIADWKDDLANLLIFNLSLVYSQVSLLALPLSHKHGYNRVTPPPPYRSSCSPRYPPNWPRSQSLPGLSIQLLRLHYHLKSTLIRRLCQRPTSVSTRYGSLV</sequence>
<name>A0ACB8U5K2_9APHY</name>
<accession>A0ACB8U5K2</accession>
<gene>
    <name evidence="1" type="ORF">BDY19DRAFT_105228</name>
</gene>
<comment type="caution">
    <text evidence="1">The sequence shown here is derived from an EMBL/GenBank/DDBJ whole genome shotgun (WGS) entry which is preliminary data.</text>
</comment>